<keyword evidence="7 14" id="KW-0732">Signal</keyword>
<dbReference type="EMBL" id="JAAHCF010000086">
    <property type="protein sequence ID" value="KAK8148505.1"/>
    <property type="molecule type" value="Genomic_DNA"/>
</dbReference>
<dbReference type="Proteomes" id="UP001397290">
    <property type="component" value="Unassembled WGS sequence"/>
</dbReference>
<evidence type="ECO:0000256" key="14">
    <source>
        <dbReference type="SAM" id="SignalP"/>
    </source>
</evidence>
<comment type="function">
    <text evidence="1">Required for nuclear membrane fusion during karyogamy.</text>
</comment>
<proteinExistence type="inferred from homology"/>
<feature type="signal peptide" evidence="14">
    <location>
        <begin position="1"/>
        <end position="20"/>
    </location>
</feature>
<evidence type="ECO:0000256" key="1">
    <source>
        <dbReference type="ARBA" id="ARBA00003389"/>
    </source>
</evidence>
<comment type="subcellular location">
    <subcellularLocation>
        <location evidence="3">Endoplasmic reticulum membrane</location>
    </subcellularLocation>
    <subcellularLocation>
        <location evidence="2">Nucleus membrane</location>
    </subcellularLocation>
</comment>
<evidence type="ECO:0000256" key="11">
    <source>
        <dbReference type="ARBA" id="ARBA00023180"/>
    </source>
</evidence>
<dbReference type="PANTHER" id="PTHR28012">
    <property type="entry name" value="NUCLEAR FUSION PROTEIN KAR5"/>
    <property type="match status" value="1"/>
</dbReference>
<sequence length="511" mass="57434">MAKLVHTFFFTLQLTKIVSGFSWNAQKALRPAHRAAYDGHTDEVDAARPPRYRLRSDNVYSIALQELESLESQPLCHQIAARLLVNNCHLLHGQDETVELANTGRLTRDFIDSYAAGLAICDLERGSFVIPRDCAKFREPALTKIEVGKTPHLHVSTAEIDKCLEGLAQSDSSWNTWISYRHKAVRFCEIAKSDNDKDSTIHLHKKITEIMERFSDKVQVQVEEQLRRVDQLMQRTTEAADSLLPHAETLKSQLDGLGRVLNEQLMAVSKQSALEVQSGLDDATQLHNIVNVLLESIRENQVQIAIEHSNALQTVRKDTLEGVETMIATIATAASSSVRLQTQLEETELRADKVMEKQNMLEKNLDRLHKFSHEMYLSHSNHQDKLDSAHHSVMNILGALQGVESSTNRIHSTLLRGPSWSWWPHILCPVASLFLGSYRLAPSITRNLLLLGLGEIAGLTISATQAIKTDTPIPFIHTSLPNFFKTTFNDTTQMIHEAHDLQTAHSSTFLQ</sequence>
<evidence type="ECO:0000256" key="2">
    <source>
        <dbReference type="ARBA" id="ARBA00004126"/>
    </source>
</evidence>
<accession>A0AAW0S225</accession>
<keyword evidence="5" id="KW-0415">Karyogamy</keyword>
<name>A0AAW0S225_9HYPO</name>
<dbReference type="InterPro" id="IPR007292">
    <property type="entry name" value="Nuclear_fusion_Kar5"/>
</dbReference>
<evidence type="ECO:0000256" key="12">
    <source>
        <dbReference type="ARBA" id="ARBA00023242"/>
    </source>
</evidence>
<dbReference type="GO" id="GO:0031965">
    <property type="term" value="C:nuclear membrane"/>
    <property type="evidence" value="ECO:0007669"/>
    <property type="project" value="UniProtKB-SubCell"/>
</dbReference>
<evidence type="ECO:0000313" key="16">
    <source>
        <dbReference type="Proteomes" id="UP001397290"/>
    </source>
</evidence>
<evidence type="ECO:0000256" key="9">
    <source>
        <dbReference type="ARBA" id="ARBA00022989"/>
    </source>
</evidence>
<reference evidence="15 16" key="1">
    <citation type="submission" date="2020-02" db="EMBL/GenBank/DDBJ databases">
        <title>Comparative genomics of the hypocrealean fungal genus Beauvera.</title>
        <authorList>
            <person name="Showalter D.N."/>
            <person name="Bushley K.E."/>
            <person name="Rehner S.A."/>
        </authorList>
    </citation>
    <scope>NUCLEOTIDE SEQUENCE [LARGE SCALE GENOMIC DNA]</scope>
    <source>
        <strain evidence="15 16">ARSEF4384</strain>
    </source>
</reference>
<evidence type="ECO:0000256" key="10">
    <source>
        <dbReference type="ARBA" id="ARBA00023136"/>
    </source>
</evidence>
<evidence type="ECO:0000256" key="3">
    <source>
        <dbReference type="ARBA" id="ARBA00004586"/>
    </source>
</evidence>
<keyword evidence="16" id="KW-1185">Reference proteome</keyword>
<keyword evidence="9" id="KW-1133">Transmembrane helix</keyword>
<gene>
    <name evidence="15" type="ORF">G3M48_009959</name>
</gene>
<evidence type="ECO:0000313" key="15">
    <source>
        <dbReference type="EMBL" id="KAK8148505.1"/>
    </source>
</evidence>
<keyword evidence="10" id="KW-0472">Membrane</keyword>
<keyword evidence="12" id="KW-0539">Nucleus</keyword>
<organism evidence="15 16">
    <name type="scientific">Beauveria asiatica</name>
    <dbReference type="NCBI Taxonomy" id="1069075"/>
    <lineage>
        <taxon>Eukaryota</taxon>
        <taxon>Fungi</taxon>
        <taxon>Dikarya</taxon>
        <taxon>Ascomycota</taxon>
        <taxon>Pezizomycotina</taxon>
        <taxon>Sordariomycetes</taxon>
        <taxon>Hypocreomycetidae</taxon>
        <taxon>Hypocreales</taxon>
        <taxon>Cordycipitaceae</taxon>
        <taxon>Beauveria</taxon>
    </lineage>
</organism>
<keyword evidence="6" id="KW-0812">Transmembrane</keyword>
<dbReference type="AlphaFoldDB" id="A0AAW0S225"/>
<keyword evidence="8" id="KW-0256">Endoplasmic reticulum</keyword>
<keyword evidence="11" id="KW-0325">Glycoprotein</keyword>
<dbReference type="GO" id="GO:0000742">
    <property type="term" value="P:karyogamy involved in conjugation with cellular fusion"/>
    <property type="evidence" value="ECO:0007669"/>
    <property type="project" value="InterPro"/>
</dbReference>
<evidence type="ECO:0000256" key="13">
    <source>
        <dbReference type="SAM" id="Coils"/>
    </source>
</evidence>
<dbReference type="GO" id="GO:0048288">
    <property type="term" value="P:nuclear membrane fusion involved in karyogamy"/>
    <property type="evidence" value="ECO:0007669"/>
    <property type="project" value="InterPro"/>
</dbReference>
<evidence type="ECO:0000256" key="4">
    <source>
        <dbReference type="ARBA" id="ARBA00010473"/>
    </source>
</evidence>
<evidence type="ECO:0000256" key="6">
    <source>
        <dbReference type="ARBA" id="ARBA00022692"/>
    </source>
</evidence>
<comment type="similarity">
    <text evidence="4">Belongs to the KAR5 family.</text>
</comment>
<evidence type="ECO:0000256" key="5">
    <source>
        <dbReference type="ARBA" id="ARBA00022459"/>
    </source>
</evidence>
<keyword evidence="13" id="KW-0175">Coiled coil</keyword>
<evidence type="ECO:0008006" key="17">
    <source>
        <dbReference type="Google" id="ProtNLM"/>
    </source>
</evidence>
<comment type="caution">
    <text evidence="15">The sequence shown here is derived from an EMBL/GenBank/DDBJ whole genome shotgun (WGS) entry which is preliminary data.</text>
</comment>
<dbReference type="PANTHER" id="PTHR28012:SF1">
    <property type="entry name" value="NUCLEAR FUSION PROTEIN KAR5"/>
    <property type="match status" value="1"/>
</dbReference>
<protein>
    <recommendedName>
        <fullName evidence="17">Nuclear membrane fusion protein Kar5</fullName>
    </recommendedName>
</protein>
<evidence type="ECO:0000256" key="7">
    <source>
        <dbReference type="ARBA" id="ARBA00022729"/>
    </source>
</evidence>
<feature type="coiled-coil region" evidence="13">
    <location>
        <begin position="337"/>
        <end position="364"/>
    </location>
</feature>
<dbReference type="GO" id="GO:0005789">
    <property type="term" value="C:endoplasmic reticulum membrane"/>
    <property type="evidence" value="ECO:0007669"/>
    <property type="project" value="UniProtKB-SubCell"/>
</dbReference>
<evidence type="ECO:0000256" key="8">
    <source>
        <dbReference type="ARBA" id="ARBA00022824"/>
    </source>
</evidence>
<feature type="chain" id="PRO_5043530620" description="Nuclear membrane fusion protein Kar5" evidence="14">
    <location>
        <begin position="21"/>
        <end position="511"/>
    </location>
</feature>